<dbReference type="GO" id="GO:0005576">
    <property type="term" value="C:extracellular region"/>
    <property type="evidence" value="ECO:0007669"/>
    <property type="project" value="UniProtKB-SubCell"/>
</dbReference>
<dbReference type="Gene3D" id="1.10.640.10">
    <property type="entry name" value="Haem peroxidase domain superfamily, animal type"/>
    <property type="match status" value="1"/>
</dbReference>
<dbReference type="OMA" id="ENANQQY"/>
<evidence type="ECO:0000313" key="8">
    <source>
        <dbReference type="Proteomes" id="UP000015104"/>
    </source>
</evidence>
<dbReference type="InterPro" id="IPR019791">
    <property type="entry name" value="Haem_peroxidase_animal"/>
</dbReference>
<keyword evidence="5" id="KW-0349">Heme</keyword>
<dbReference type="InterPro" id="IPR010255">
    <property type="entry name" value="Haem_peroxidase_sf"/>
</dbReference>
<evidence type="ECO:0000256" key="4">
    <source>
        <dbReference type="ARBA" id="ARBA00022729"/>
    </source>
</evidence>
<proteinExistence type="predicted"/>
<evidence type="ECO:0000256" key="5">
    <source>
        <dbReference type="PIRSR" id="PIRSR619791-2"/>
    </source>
</evidence>
<dbReference type="eggNOG" id="KOG2408">
    <property type="taxonomic scope" value="Eukaryota"/>
</dbReference>
<dbReference type="FunFam" id="1.10.640.10:FF:000003">
    <property type="entry name" value="chorion peroxidase"/>
    <property type="match status" value="1"/>
</dbReference>
<keyword evidence="8" id="KW-1185">Reference proteome</keyword>
<evidence type="ECO:0000256" key="6">
    <source>
        <dbReference type="SAM" id="SignalP"/>
    </source>
</evidence>
<dbReference type="PROSITE" id="PS50292">
    <property type="entry name" value="PEROXIDASE_3"/>
    <property type="match status" value="1"/>
</dbReference>
<evidence type="ECO:0008006" key="9">
    <source>
        <dbReference type="Google" id="ProtNLM"/>
    </source>
</evidence>
<evidence type="ECO:0000256" key="2">
    <source>
        <dbReference type="ARBA" id="ARBA00022525"/>
    </source>
</evidence>
<comment type="subcellular location">
    <subcellularLocation>
        <location evidence="1">Secreted</location>
    </subcellularLocation>
</comment>
<name>T1KTJ7_TETUR</name>
<keyword evidence="2" id="KW-0964">Secreted</keyword>
<feature type="signal peptide" evidence="6">
    <location>
        <begin position="1"/>
        <end position="24"/>
    </location>
</feature>
<dbReference type="EnsemblMetazoa" id="tetur21g00010.1">
    <property type="protein sequence ID" value="tetur21g00010.1"/>
    <property type="gene ID" value="tetur21g00010"/>
</dbReference>
<dbReference type="OrthoDB" id="6479949at2759"/>
<gene>
    <name evidence="7" type="primary">107367380</name>
</gene>
<dbReference type="PANTHER" id="PTHR11475">
    <property type="entry name" value="OXIDASE/PEROXIDASE"/>
    <property type="match status" value="1"/>
</dbReference>
<dbReference type="Pfam" id="PF03098">
    <property type="entry name" value="An_peroxidase"/>
    <property type="match status" value="1"/>
</dbReference>
<keyword evidence="5" id="KW-0479">Metal-binding</keyword>
<dbReference type="CDD" id="cd09823">
    <property type="entry name" value="peroxinectin_like"/>
    <property type="match status" value="1"/>
</dbReference>
<dbReference type="PANTHER" id="PTHR11475:SF143">
    <property type="entry name" value="PUTATIVE-RELATED"/>
    <property type="match status" value="1"/>
</dbReference>
<evidence type="ECO:0000256" key="1">
    <source>
        <dbReference type="ARBA" id="ARBA00004613"/>
    </source>
</evidence>
<organism evidence="7 8">
    <name type="scientific">Tetranychus urticae</name>
    <name type="common">Two-spotted spider mite</name>
    <dbReference type="NCBI Taxonomy" id="32264"/>
    <lineage>
        <taxon>Eukaryota</taxon>
        <taxon>Metazoa</taxon>
        <taxon>Ecdysozoa</taxon>
        <taxon>Arthropoda</taxon>
        <taxon>Chelicerata</taxon>
        <taxon>Arachnida</taxon>
        <taxon>Acari</taxon>
        <taxon>Acariformes</taxon>
        <taxon>Trombidiformes</taxon>
        <taxon>Prostigmata</taxon>
        <taxon>Eleutherengona</taxon>
        <taxon>Raphignathae</taxon>
        <taxon>Tetranychoidea</taxon>
        <taxon>Tetranychidae</taxon>
        <taxon>Tetranychus</taxon>
    </lineage>
</organism>
<protein>
    <recommendedName>
        <fullName evidence="9">Peroxidase</fullName>
    </recommendedName>
</protein>
<dbReference type="GO" id="GO:0006979">
    <property type="term" value="P:response to oxidative stress"/>
    <property type="evidence" value="ECO:0007669"/>
    <property type="project" value="InterPro"/>
</dbReference>
<dbReference type="SMR" id="T1KTJ7"/>
<feature type="chain" id="PRO_5004581785" description="Peroxidase" evidence="6">
    <location>
        <begin position="25"/>
        <end position="808"/>
    </location>
</feature>
<keyword evidence="3" id="KW-0560">Oxidoreductase</keyword>
<keyword evidence="4 6" id="KW-0732">Signal</keyword>
<dbReference type="HOGENOM" id="CLU_006087_2_2_1"/>
<evidence type="ECO:0000313" key="7">
    <source>
        <dbReference type="EnsemblMetazoa" id="tetur21g00010.1"/>
    </source>
</evidence>
<dbReference type="GO" id="GO:0046872">
    <property type="term" value="F:metal ion binding"/>
    <property type="evidence" value="ECO:0007669"/>
    <property type="project" value="UniProtKB-KW"/>
</dbReference>
<reference evidence="8" key="1">
    <citation type="submission" date="2011-08" db="EMBL/GenBank/DDBJ databases">
        <authorList>
            <person name="Rombauts S."/>
        </authorList>
    </citation>
    <scope>NUCLEOTIDE SEQUENCE</scope>
    <source>
        <strain evidence="8">London</strain>
    </source>
</reference>
<keyword evidence="5" id="KW-0408">Iron</keyword>
<dbReference type="InterPro" id="IPR037120">
    <property type="entry name" value="Haem_peroxidase_sf_animal"/>
</dbReference>
<accession>T1KTJ7</accession>
<sequence length="808" mass="91699">MLLSSLNLCKAQLLVFNLLVFVNCEPTIDTTLDASSNVYQFSADPISEQFSTSQQVCNEHGLTPNGTKCNPERLKDPLQAAAQEPRWNVDYLAKIEDDYMGSPQFNDYLDRCHGRYGDASAISIQDIRQSIRKAIPSLLAYKAADEEIIDTIEMAKFASRFVAQLAHESKLSTLITNQLVKEYCLDKMEAAVKLPKVSLRTGLSRSLRETYLPTSCAPRKDLSDLNCDPKSRYHSYDGTCNNLDHPTTGMAYSCHRRLLPADYADGVEKLRASVSGEPLPNARLISNVITPDVPATELKMSQMNMQWGQFVVHDLVRTPLVLGNAPLCCPPKPTNHPECETIYPFPPGDSLTKRWNQTCQRNVRSTTCPSCKLGPREQLNAATHSLDLSNVYGYTYADALKGRTLKNGQLKSSYDAKGGEILPSADGFYDPLTLQVCNVPPRFPEFKCFASGDGNRASQHPALMALQTLILRRHNQHAANLAKMNPHWSDETVYWETRRLLIAEYNHITYSEYLPSLFDRKFLSYFSLLPLENGFSKYEPETDVRSISEWATAAGRFGHSQINDVYYVKNEDETFTFRMKDVFFEMSLIHLGQTEGIIRGLITEPAYEVDPYFVTDVKDWMYQHPNRSGGLDLVGLNVMRGRDHGIPGYIHYIEYCFGQKIKSWTDLYEYIPKGQVNKLQSIYKDIEDLELFVGGISEKRMKGSAMGPTFACINGMQFYHSKFGDRYWYEHGNQAGSFTLEQLNNIRTTSTLARLICKTTKYSHIQANVFEMPSRTNPDIDCNELPEIDYSLWSDDYPSSERFTRFSK</sequence>
<dbReference type="PRINTS" id="PR00457">
    <property type="entry name" value="ANPEROXIDASE"/>
</dbReference>
<dbReference type="GO" id="GO:0004601">
    <property type="term" value="F:peroxidase activity"/>
    <property type="evidence" value="ECO:0007669"/>
    <property type="project" value="UniProtKB-KW"/>
</dbReference>
<feature type="binding site" description="axial binding residue" evidence="5">
    <location>
        <position position="559"/>
    </location>
    <ligand>
        <name>heme b</name>
        <dbReference type="ChEBI" id="CHEBI:60344"/>
    </ligand>
    <ligandPart>
        <name>Fe</name>
        <dbReference type="ChEBI" id="CHEBI:18248"/>
    </ligandPart>
</feature>
<keyword evidence="3" id="KW-0575">Peroxidase</keyword>
<dbReference type="EMBL" id="CAEY01000544">
    <property type="status" value="NOT_ANNOTATED_CDS"/>
    <property type="molecule type" value="Genomic_DNA"/>
</dbReference>
<reference evidence="7" key="2">
    <citation type="submission" date="2015-06" db="UniProtKB">
        <authorList>
            <consortium name="EnsemblMetazoa"/>
        </authorList>
    </citation>
    <scope>IDENTIFICATION</scope>
</reference>
<dbReference type="AlphaFoldDB" id="T1KTJ7"/>
<dbReference type="GO" id="GO:0020037">
    <property type="term" value="F:heme binding"/>
    <property type="evidence" value="ECO:0007669"/>
    <property type="project" value="InterPro"/>
</dbReference>
<dbReference type="KEGG" id="tut:107367380"/>
<dbReference type="SUPFAM" id="SSF48113">
    <property type="entry name" value="Heme-dependent peroxidases"/>
    <property type="match status" value="1"/>
</dbReference>
<dbReference type="Proteomes" id="UP000015104">
    <property type="component" value="Unassembled WGS sequence"/>
</dbReference>
<evidence type="ECO:0000256" key="3">
    <source>
        <dbReference type="ARBA" id="ARBA00022559"/>
    </source>
</evidence>